<dbReference type="CDD" id="cd01650">
    <property type="entry name" value="RT_nLTR_like"/>
    <property type="match status" value="1"/>
</dbReference>
<reference evidence="2" key="2">
    <citation type="submission" date="2022-01" db="EMBL/GenBank/DDBJ databases">
        <authorList>
            <person name="Yamashiro T."/>
            <person name="Shiraishi A."/>
            <person name="Satake H."/>
            <person name="Nakayama K."/>
        </authorList>
    </citation>
    <scope>NUCLEOTIDE SEQUENCE</scope>
</reference>
<dbReference type="Gene3D" id="3.60.10.10">
    <property type="entry name" value="Endonuclease/exonuclease/phosphatase"/>
    <property type="match status" value="1"/>
</dbReference>
<reference evidence="2" key="1">
    <citation type="journal article" date="2022" name="Int. J. Mol. Sci.">
        <title>Draft Genome of Tanacetum Coccineum: Genomic Comparison of Closely Related Tanacetum-Family Plants.</title>
        <authorList>
            <person name="Yamashiro T."/>
            <person name="Shiraishi A."/>
            <person name="Nakayama K."/>
            <person name="Satake H."/>
        </authorList>
    </citation>
    <scope>NUCLEOTIDE SEQUENCE</scope>
</reference>
<dbReference type="SUPFAM" id="SSF56672">
    <property type="entry name" value="DNA/RNA polymerases"/>
    <property type="match status" value="1"/>
</dbReference>
<name>A0ABQ5H1Q5_9ASTR</name>
<dbReference type="InterPro" id="IPR043128">
    <property type="entry name" value="Rev_trsase/Diguanyl_cyclase"/>
</dbReference>
<evidence type="ECO:0000313" key="2">
    <source>
        <dbReference type="EMBL" id="GJT81796.1"/>
    </source>
</evidence>
<dbReference type="EMBL" id="BQNB010019111">
    <property type="protein sequence ID" value="GJT81796.1"/>
    <property type="molecule type" value="Genomic_DNA"/>
</dbReference>
<keyword evidence="3" id="KW-1185">Reference proteome</keyword>
<comment type="caution">
    <text evidence="2">The sequence shown here is derived from an EMBL/GenBank/DDBJ whole genome shotgun (WGS) entry which is preliminary data.</text>
</comment>
<organism evidence="2 3">
    <name type="scientific">Tanacetum coccineum</name>
    <dbReference type="NCBI Taxonomy" id="301880"/>
    <lineage>
        <taxon>Eukaryota</taxon>
        <taxon>Viridiplantae</taxon>
        <taxon>Streptophyta</taxon>
        <taxon>Embryophyta</taxon>
        <taxon>Tracheophyta</taxon>
        <taxon>Spermatophyta</taxon>
        <taxon>Magnoliopsida</taxon>
        <taxon>eudicotyledons</taxon>
        <taxon>Gunneridae</taxon>
        <taxon>Pentapetalae</taxon>
        <taxon>asterids</taxon>
        <taxon>campanulids</taxon>
        <taxon>Asterales</taxon>
        <taxon>Asteraceae</taxon>
        <taxon>Asteroideae</taxon>
        <taxon>Anthemideae</taxon>
        <taxon>Anthemidinae</taxon>
        <taxon>Tanacetum</taxon>
    </lineage>
</organism>
<dbReference type="PROSITE" id="PS50878">
    <property type="entry name" value="RT_POL"/>
    <property type="match status" value="1"/>
</dbReference>
<dbReference type="InterPro" id="IPR000477">
    <property type="entry name" value="RT_dom"/>
</dbReference>
<evidence type="ECO:0000259" key="1">
    <source>
        <dbReference type="PROSITE" id="PS50878"/>
    </source>
</evidence>
<feature type="domain" description="Reverse transcriptase" evidence="1">
    <location>
        <begin position="373"/>
        <end position="614"/>
    </location>
</feature>
<sequence length="696" mass="80744">MVSGRLKDDVVRVTRRSDRIMAILVVIDGDAVNVISAYALQCPADERLIIGGDLNGHIEAATDGYEGVHGGFGFGDRNEEGCTILEFATAHEMVVANSFLMKSEAHLITFQSGGHNTQIDYLLVRRGDLRACKDCRAFPGETCSSRHRLIIVDVLFERKQHRREREATGRPRILWKNLKGEEVETFRATVSEKLSALEEDMYAHNADQMWNTFAGVIRDVAKDSLGVASEAARTHSTHRESWWFCEEVQTKVATKQARFKELLSCRDGNQEDIDLAKERYKVAKREAKIVVARAKDRAYEDLYKKLDSKEGANDIYKIAKARERKRRDIGNVRYIKDEGGRTIVREYDIRKRWGYLTVPGRRGGKVADVSVQQDFLSAKMPEEWRLSEVIPIYKNKGDTQACSNYRGIKLLSHTMKLWERVIERRLRRETRVSENQFGFMPGRSTTEAIHLLRSLIEKYRERQRDLHLAFLDLEKAYDSVPRELVWRTLRDKGTPRRYSRVIKDMYEEGSAISPYLFTLILDELSRESQESIHWCMIFADDIVLIAESAVELNNKIERWREALEDNGLRVSREKTEYLRCDFGRYEVVHQEVDVRIGDRILQPKESFRYLGSVIHRSRRIDEDVAHRIRVECWPITKAQANRVEVAELRMPRWTCGKTMVDMIPNGVFRAGLDVDSIIDKMRKGRLRWFGHVKKRP</sequence>
<dbReference type="PANTHER" id="PTHR19446">
    <property type="entry name" value="REVERSE TRANSCRIPTASES"/>
    <property type="match status" value="1"/>
</dbReference>
<gene>
    <name evidence="2" type="ORF">Tco_1056138</name>
</gene>
<evidence type="ECO:0000313" key="3">
    <source>
        <dbReference type="Proteomes" id="UP001151760"/>
    </source>
</evidence>
<dbReference type="InterPro" id="IPR036691">
    <property type="entry name" value="Endo/exonu/phosph_ase_sf"/>
</dbReference>
<proteinExistence type="predicted"/>
<dbReference type="Pfam" id="PF00078">
    <property type="entry name" value="RVT_1"/>
    <property type="match status" value="1"/>
</dbReference>
<dbReference type="InterPro" id="IPR043502">
    <property type="entry name" value="DNA/RNA_pol_sf"/>
</dbReference>
<protein>
    <submittedName>
        <fullName evidence="2">Retrovirus-related pol polyprotein LINE-1</fullName>
    </submittedName>
</protein>
<accession>A0ABQ5H1Q5</accession>
<dbReference type="SUPFAM" id="SSF56219">
    <property type="entry name" value="DNase I-like"/>
    <property type="match status" value="1"/>
</dbReference>
<dbReference type="Gene3D" id="3.30.70.270">
    <property type="match status" value="1"/>
</dbReference>
<dbReference type="Proteomes" id="UP001151760">
    <property type="component" value="Unassembled WGS sequence"/>
</dbReference>